<dbReference type="NCBIfam" id="TIGR00115">
    <property type="entry name" value="tig"/>
    <property type="match status" value="1"/>
</dbReference>
<dbReference type="Gene3D" id="3.10.50.40">
    <property type="match status" value="1"/>
</dbReference>
<accession>A0A848KU34</accession>
<dbReference type="EMBL" id="JABBNB010000001">
    <property type="protein sequence ID" value="NMN99680.1"/>
    <property type="molecule type" value="Genomic_DNA"/>
</dbReference>
<organism evidence="15 16">
    <name type="scientific">Gordonia asplenii</name>
    <dbReference type="NCBI Taxonomy" id="2725283"/>
    <lineage>
        <taxon>Bacteria</taxon>
        <taxon>Bacillati</taxon>
        <taxon>Actinomycetota</taxon>
        <taxon>Actinomycetes</taxon>
        <taxon>Mycobacteriales</taxon>
        <taxon>Gordoniaceae</taxon>
        <taxon>Gordonia</taxon>
    </lineage>
</organism>
<name>A0A848KU34_9ACTN</name>
<dbReference type="InterPro" id="IPR001179">
    <property type="entry name" value="PPIase_FKBP_dom"/>
</dbReference>
<dbReference type="SUPFAM" id="SSF54534">
    <property type="entry name" value="FKBP-like"/>
    <property type="match status" value="1"/>
</dbReference>
<comment type="catalytic activity">
    <reaction evidence="1 11 12">
        <text>[protein]-peptidylproline (omega=180) = [protein]-peptidylproline (omega=0)</text>
        <dbReference type="Rhea" id="RHEA:16237"/>
        <dbReference type="Rhea" id="RHEA-COMP:10747"/>
        <dbReference type="Rhea" id="RHEA-COMP:10748"/>
        <dbReference type="ChEBI" id="CHEBI:83833"/>
        <dbReference type="ChEBI" id="CHEBI:83834"/>
        <dbReference type="EC" id="5.2.1.8"/>
    </reaction>
</comment>
<dbReference type="InterPro" id="IPR008881">
    <property type="entry name" value="Trigger_fac_ribosome-bd_bac"/>
</dbReference>
<dbReference type="InterPro" id="IPR008880">
    <property type="entry name" value="Trigger_fac_C"/>
</dbReference>
<dbReference type="EC" id="5.2.1.8" evidence="3 11"/>
<dbReference type="AlphaFoldDB" id="A0A848KU34"/>
<dbReference type="PANTHER" id="PTHR30560">
    <property type="entry name" value="TRIGGER FACTOR CHAPERONE AND PEPTIDYL-PROLYL CIS/TRANS ISOMERASE"/>
    <property type="match status" value="1"/>
</dbReference>
<dbReference type="GO" id="GO:0051083">
    <property type="term" value="P:'de novo' cotranslational protein folding"/>
    <property type="evidence" value="ECO:0007669"/>
    <property type="project" value="TreeGrafter"/>
</dbReference>
<evidence type="ECO:0000313" key="16">
    <source>
        <dbReference type="Proteomes" id="UP000550729"/>
    </source>
</evidence>
<evidence type="ECO:0000256" key="4">
    <source>
        <dbReference type="ARBA" id="ARBA00016902"/>
    </source>
</evidence>
<dbReference type="HAMAP" id="MF_00303">
    <property type="entry name" value="Trigger_factor_Tig"/>
    <property type="match status" value="1"/>
</dbReference>
<dbReference type="GO" id="GO:0003755">
    <property type="term" value="F:peptidyl-prolyl cis-trans isomerase activity"/>
    <property type="evidence" value="ECO:0007669"/>
    <property type="project" value="UniProtKB-UniRule"/>
</dbReference>
<keyword evidence="8 11" id="KW-0413">Isomerase</keyword>
<dbReference type="Pfam" id="PF00254">
    <property type="entry name" value="FKBP_C"/>
    <property type="match status" value="1"/>
</dbReference>
<comment type="similarity">
    <text evidence="2 11 13">Belongs to the FKBP-type PPIase family. Tig subfamily.</text>
</comment>
<protein>
    <recommendedName>
        <fullName evidence="4 11">Trigger factor</fullName>
        <shortName evidence="11">TF</shortName>
        <ecNumber evidence="3 11">5.2.1.8</ecNumber>
    </recommendedName>
    <alternativeName>
        <fullName evidence="10 11">PPIase</fullName>
    </alternativeName>
</protein>
<dbReference type="GO" id="GO:0043335">
    <property type="term" value="P:protein unfolding"/>
    <property type="evidence" value="ECO:0007669"/>
    <property type="project" value="TreeGrafter"/>
</dbReference>
<evidence type="ECO:0000256" key="10">
    <source>
        <dbReference type="ARBA" id="ARBA00029986"/>
    </source>
</evidence>
<evidence type="ECO:0000256" key="11">
    <source>
        <dbReference type="HAMAP-Rule" id="MF_00303"/>
    </source>
</evidence>
<dbReference type="GO" id="GO:0044183">
    <property type="term" value="F:protein folding chaperone"/>
    <property type="evidence" value="ECO:0007669"/>
    <property type="project" value="TreeGrafter"/>
</dbReference>
<comment type="caution">
    <text evidence="15">The sequence shown here is derived from an EMBL/GenBank/DDBJ whole genome shotgun (WGS) entry which is preliminary data.</text>
</comment>
<evidence type="ECO:0000259" key="14">
    <source>
        <dbReference type="PROSITE" id="PS50059"/>
    </source>
</evidence>
<keyword evidence="9 11" id="KW-0131">Cell cycle</keyword>
<dbReference type="PROSITE" id="PS50059">
    <property type="entry name" value="FKBP_PPIASE"/>
    <property type="match status" value="1"/>
</dbReference>
<keyword evidence="6 11" id="KW-0697">Rotamase</keyword>
<keyword evidence="16" id="KW-1185">Reference proteome</keyword>
<evidence type="ECO:0000256" key="6">
    <source>
        <dbReference type="ARBA" id="ARBA00023110"/>
    </source>
</evidence>
<keyword evidence="5 11" id="KW-0132">Cell division</keyword>
<dbReference type="Gene3D" id="1.10.3120.10">
    <property type="entry name" value="Trigger factor, C-terminal domain"/>
    <property type="match status" value="1"/>
</dbReference>
<evidence type="ECO:0000256" key="5">
    <source>
        <dbReference type="ARBA" id="ARBA00022618"/>
    </source>
</evidence>
<evidence type="ECO:0000256" key="1">
    <source>
        <dbReference type="ARBA" id="ARBA00000971"/>
    </source>
</evidence>
<comment type="function">
    <text evidence="11">Involved in protein export. Acts as a chaperone by maintaining the newly synthesized protein in an open conformation. Functions as a peptidyl-prolyl cis-trans isomerase.</text>
</comment>
<sequence length="450" mass="48902">MKSTVEQLSPTRVKLNVEVPFEELSGDFERAYAALAQQIRIPGFRPGKAPAKLIEARVGRDSVLAQVVNDALPVKYTEAVSEAGVNALGQPDIDIDELKYGESITFTAEVDVRPEIELPDYSTLAVTVDAIEADDDAVAEQLENLRARFGTLKGVDRPVETGDFVSIDLEATVDGEKVDEASTEGLSHEVGNGELVDGLDEALVGVANGETKEFTTTLVAGEHADKQAQVTVKVNSIKVRELPAVDDEFAQMASEFDTVDELKADLAKRVEQSKKTGQANAIRDAVLDELLEKAPFPLPEKVVAAEVDGQLEQVLHSIGHDENLFAQLLEAQGTSREKFEEDARESAEKSVRTQLLLDAVAEKAETEVSQDELTQQIIFQAQRYGMAPQEFIGQLQQAGQIGAVYADARRGKALAEIVRDVTVTDSNGNVVDTKEFFGPFDEETEAGEDE</sequence>
<dbReference type="GO" id="GO:0051301">
    <property type="term" value="P:cell division"/>
    <property type="evidence" value="ECO:0007669"/>
    <property type="project" value="UniProtKB-KW"/>
</dbReference>
<dbReference type="GO" id="GO:0005737">
    <property type="term" value="C:cytoplasm"/>
    <property type="evidence" value="ECO:0007669"/>
    <property type="project" value="UniProtKB-SubCell"/>
</dbReference>
<dbReference type="Gene3D" id="3.30.70.1050">
    <property type="entry name" value="Trigger factor ribosome-binding domain"/>
    <property type="match status" value="1"/>
</dbReference>
<keyword evidence="7 11" id="KW-0143">Chaperone</keyword>
<evidence type="ECO:0000256" key="2">
    <source>
        <dbReference type="ARBA" id="ARBA00005464"/>
    </source>
</evidence>
<evidence type="ECO:0000256" key="9">
    <source>
        <dbReference type="ARBA" id="ARBA00023306"/>
    </source>
</evidence>
<proteinExistence type="inferred from homology"/>
<comment type="domain">
    <text evidence="11">Consists of 3 domains; the N-terminus binds the ribosome, the middle domain has PPIase activity, while the C-terminus has intrinsic chaperone activity on its own.</text>
</comment>
<evidence type="ECO:0000313" key="15">
    <source>
        <dbReference type="EMBL" id="NMN99680.1"/>
    </source>
</evidence>
<reference evidence="15 16" key="1">
    <citation type="submission" date="2020-04" db="EMBL/GenBank/DDBJ databases">
        <title>Gordonia sp. nov. TBRC 11910.</title>
        <authorList>
            <person name="Suriyachadkun C."/>
        </authorList>
    </citation>
    <scope>NUCLEOTIDE SEQUENCE [LARGE SCALE GENOMIC DNA]</scope>
    <source>
        <strain evidence="15 16">TBRC 11910</strain>
    </source>
</reference>
<dbReference type="InterPro" id="IPR005215">
    <property type="entry name" value="Trig_fac"/>
</dbReference>
<dbReference type="Proteomes" id="UP000550729">
    <property type="component" value="Unassembled WGS sequence"/>
</dbReference>
<dbReference type="InterPro" id="IPR036611">
    <property type="entry name" value="Trigger_fac_ribosome-bd_sf"/>
</dbReference>
<dbReference type="GO" id="GO:0043022">
    <property type="term" value="F:ribosome binding"/>
    <property type="evidence" value="ECO:0007669"/>
    <property type="project" value="TreeGrafter"/>
</dbReference>
<evidence type="ECO:0000256" key="12">
    <source>
        <dbReference type="PROSITE-ProRule" id="PRU00277"/>
    </source>
</evidence>
<keyword evidence="11" id="KW-0963">Cytoplasm</keyword>
<dbReference type="GO" id="GO:0015031">
    <property type="term" value="P:protein transport"/>
    <property type="evidence" value="ECO:0007669"/>
    <property type="project" value="UniProtKB-UniRule"/>
</dbReference>
<evidence type="ECO:0000256" key="7">
    <source>
        <dbReference type="ARBA" id="ARBA00023186"/>
    </source>
</evidence>
<feature type="domain" description="PPIase FKBP-type" evidence="14">
    <location>
        <begin position="162"/>
        <end position="215"/>
    </location>
</feature>
<evidence type="ECO:0000256" key="8">
    <source>
        <dbReference type="ARBA" id="ARBA00023235"/>
    </source>
</evidence>
<gene>
    <name evidence="11" type="primary">tig</name>
    <name evidence="15" type="ORF">HH308_00420</name>
</gene>
<dbReference type="SUPFAM" id="SSF109998">
    <property type="entry name" value="Triger factor/SurA peptide-binding domain-like"/>
    <property type="match status" value="1"/>
</dbReference>
<dbReference type="PANTHER" id="PTHR30560:SF3">
    <property type="entry name" value="TRIGGER FACTOR-LIKE PROTEIN TIG, CHLOROPLASTIC"/>
    <property type="match status" value="1"/>
</dbReference>
<dbReference type="SUPFAM" id="SSF102735">
    <property type="entry name" value="Trigger factor ribosome-binding domain"/>
    <property type="match status" value="1"/>
</dbReference>
<comment type="subcellular location">
    <subcellularLocation>
        <location evidence="11">Cytoplasm</location>
    </subcellularLocation>
    <text evidence="11">About half TF is bound to the ribosome near the polypeptide exit tunnel while the other half is free in the cytoplasm.</text>
</comment>
<dbReference type="Pfam" id="PF05697">
    <property type="entry name" value="Trigger_N"/>
    <property type="match status" value="1"/>
</dbReference>
<evidence type="ECO:0000256" key="3">
    <source>
        <dbReference type="ARBA" id="ARBA00013194"/>
    </source>
</evidence>
<dbReference type="InterPro" id="IPR046357">
    <property type="entry name" value="PPIase_dom_sf"/>
</dbReference>
<dbReference type="Pfam" id="PF05698">
    <property type="entry name" value="Trigger_C"/>
    <property type="match status" value="1"/>
</dbReference>
<dbReference type="InterPro" id="IPR027304">
    <property type="entry name" value="Trigger_fact/SurA_dom_sf"/>
</dbReference>
<dbReference type="RefSeq" id="WP_170192195.1">
    <property type="nucleotide sequence ID" value="NZ_JABBNB010000001.1"/>
</dbReference>
<evidence type="ECO:0000256" key="13">
    <source>
        <dbReference type="RuleBase" id="RU003914"/>
    </source>
</evidence>
<dbReference type="PIRSF" id="PIRSF003095">
    <property type="entry name" value="Trigger_factor"/>
    <property type="match status" value="1"/>
</dbReference>
<dbReference type="InterPro" id="IPR037041">
    <property type="entry name" value="Trigger_fac_C_sf"/>
</dbReference>